<evidence type="ECO:0000256" key="4">
    <source>
        <dbReference type="ARBA" id="ARBA00023136"/>
    </source>
</evidence>
<dbReference type="GO" id="GO:0032259">
    <property type="term" value="P:methylation"/>
    <property type="evidence" value="ECO:0007669"/>
    <property type="project" value="UniProtKB-KW"/>
</dbReference>
<evidence type="ECO:0000256" key="1">
    <source>
        <dbReference type="ARBA" id="ARBA00004141"/>
    </source>
</evidence>
<proteinExistence type="inferred from homology"/>
<dbReference type="OrthoDB" id="422086at2759"/>
<keyword evidence="7" id="KW-1185">Reference proteome</keyword>
<keyword evidence="2" id="KW-0812">Transmembrane</keyword>
<sequence>MAQRPPPAVLGGTLLAAVGGLMRATCYRALGPSFTFELAIRAGHRLVTHGPYARVRHPGYGALLLAVAGTAAWHASAGSWARECGVLRSTVGRAAAGTYVVLTTAILGGLISRMALEDAALRRVFGAEWEVYAERVPYKLVPWIY</sequence>
<accession>A0A0D2LJH2</accession>
<dbReference type="PANTHER" id="PTHR12714:SF9">
    <property type="entry name" value="PROTEIN-S-ISOPRENYLCYSTEINE O-METHYLTRANSFERASE"/>
    <property type="match status" value="1"/>
</dbReference>
<name>A0A0D2LJH2_HYPSF</name>
<keyword evidence="5" id="KW-0949">S-adenosyl-L-methionine</keyword>
<keyword evidence="4" id="KW-0472">Membrane</keyword>
<comment type="catalytic activity">
    <reaction evidence="5">
        <text>[protein]-C-terminal S-[(2E,6E)-farnesyl]-L-cysteine + S-adenosyl-L-methionine = [protein]-C-terminal S-[(2E,6E)-farnesyl]-L-cysteine methyl ester + S-adenosyl-L-homocysteine</text>
        <dbReference type="Rhea" id="RHEA:21672"/>
        <dbReference type="Rhea" id="RHEA-COMP:12125"/>
        <dbReference type="Rhea" id="RHEA-COMP:12126"/>
        <dbReference type="ChEBI" id="CHEBI:57856"/>
        <dbReference type="ChEBI" id="CHEBI:59789"/>
        <dbReference type="ChEBI" id="CHEBI:90510"/>
        <dbReference type="ChEBI" id="CHEBI:90511"/>
        <dbReference type="EC" id="2.1.1.100"/>
    </reaction>
</comment>
<keyword evidence="3" id="KW-1133">Transmembrane helix</keyword>
<evidence type="ECO:0000313" key="6">
    <source>
        <dbReference type="EMBL" id="KJA27837.1"/>
    </source>
</evidence>
<dbReference type="OMA" id="GWIDIAC"/>
<organism evidence="6 7">
    <name type="scientific">Hypholoma sublateritium (strain FD-334 SS-4)</name>
    <dbReference type="NCBI Taxonomy" id="945553"/>
    <lineage>
        <taxon>Eukaryota</taxon>
        <taxon>Fungi</taxon>
        <taxon>Dikarya</taxon>
        <taxon>Basidiomycota</taxon>
        <taxon>Agaricomycotina</taxon>
        <taxon>Agaricomycetes</taxon>
        <taxon>Agaricomycetidae</taxon>
        <taxon>Agaricales</taxon>
        <taxon>Agaricineae</taxon>
        <taxon>Strophariaceae</taxon>
        <taxon>Hypholoma</taxon>
    </lineage>
</organism>
<keyword evidence="5" id="KW-0256">Endoplasmic reticulum</keyword>
<evidence type="ECO:0000313" key="7">
    <source>
        <dbReference type="Proteomes" id="UP000054270"/>
    </source>
</evidence>
<evidence type="ECO:0000256" key="3">
    <source>
        <dbReference type="ARBA" id="ARBA00022989"/>
    </source>
</evidence>
<keyword evidence="5" id="KW-0808">Transferase</keyword>
<dbReference type="InterPro" id="IPR007269">
    <property type="entry name" value="ICMT_MeTrfase"/>
</dbReference>
<dbReference type="STRING" id="945553.A0A0D2LJH2"/>
<dbReference type="Pfam" id="PF04140">
    <property type="entry name" value="ICMT"/>
    <property type="match status" value="1"/>
</dbReference>
<dbReference type="AlphaFoldDB" id="A0A0D2LJH2"/>
<dbReference type="Gene3D" id="1.20.120.1630">
    <property type="match status" value="1"/>
</dbReference>
<dbReference type="Proteomes" id="UP000054270">
    <property type="component" value="Unassembled WGS sequence"/>
</dbReference>
<gene>
    <name evidence="6" type="ORF">HYPSUDRAFT_34996</name>
</gene>
<protein>
    <recommendedName>
        <fullName evidence="5">Protein-S-isoprenylcysteine O-methyltransferase</fullName>
        <ecNumber evidence="5">2.1.1.100</ecNumber>
    </recommendedName>
</protein>
<keyword evidence="5" id="KW-0489">Methyltransferase</keyword>
<dbReference type="PANTHER" id="PTHR12714">
    <property type="entry name" value="PROTEIN-S ISOPRENYLCYSTEINE O-METHYLTRANSFERASE"/>
    <property type="match status" value="1"/>
</dbReference>
<evidence type="ECO:0000256" key="5">
    <source>
        <dbReference type="RuleBase" id="RU362022"/>
    </source>
</evidence>
<dbReference type="GO" id="GO:0005789">
    <property type="term" value="C:endoplasmic reticulum membrane"/>
    <property type="evidence" value="ECO:0007669"/>
    <property type="project" value="UniProtKB-SubCell"/>
</dbReference>
<dbReference type="EMBL" id="KN817523">
    <property type="protein sequence ID" value="KJA27837.1"/>
    <property type="molecule type" value="Genomic_DNA"/>
</dbReference>
<comment type="similarity">
    <text evidence="5">Belongs to the class VI-like SAM-binding methyltransferase superfamily. Isoprenylcysteine carboxyl methyltransferase family.</text>
</comment>
<dbReference type="GO" id="GO:0004671">
    <property type="term" value="F:protein C-terminal S-isoprenylcysteine carboxyl O-methyltransferase activity"/>
    <property type="evidence" value="ECO:0007669"/>
    <property type="project" value="UniProtKB-EC"/>
</dbReference>
<evidence type="ECO:0000256" key="2">
    <source>
        <dbReference type="ARBA" id="ARBA00022692"/>
    </source>
</evidence>
<reference evidence="7" key="1">
    <citation type="submission" date="2014-04" db="EMBL/GenBank/DDBJ databases">
        <title>Evolutionary Origins and Diversification of the Mycorrhizal Mutualists.</title>
        <authorList>
            <consortium name="DOE Joint Genome Institute"/>
            <consortium name="Mycorrhizal Genomics Consortium"/>
            <person name="Kohler A."/>
            <person name="Kuo A."/>
            <person name="Nagy L.G."/>
            <person name="Floudas D."/>
            <person name="Copeland A."/>
            <person name="Barry K.W."/>
            <person name="Cichocki N."/>
            <person name="Veneault-Fourrey C."/>
            <person name="LaButti K."/>
            <person name="Lindquist E.A."/>
            <person name="Lipzen A."/>
            <person name="Lundell T."/>
            <person name="Morin E."/>
            <person name="Murat C."/>
            <person name="Riley R."/>
            <person name="Ohm R."/>
            <person name="Sun H."/>
            <person name="Tunlid A."/>
            <person name="Henrissat B."/>
            <person name="Grigoriev I.V."/>
            <person name="Hibbett D.S."/>
            <person name="Martin F."/>
        </authorList>
    </citation>
    <scope>NUCLEOTIDE SEQUENCE [LARGE SCALE GENOMIC DNA]</scope>
    <source>
        <strain evidence="7">FD-334 SS-4</strain>
    </source>
</reference>
<dbReference type="EC" id="2.1.1.100" evidence="5"/>
<comment type="subcellular location">
    <subcellularLocation>
        <location evidence="5">Endoplasmic reticulum membrane</location>
        <topology evidence="5">Multi-pass membrane protein</topology>
    </subcellularLocation>
    <subcellularLocation>
        <location evidence="1">Membrane</location>
        <topology evidence="1">Multi-pass membrane protein</topology>
    </subcellularLocation>
</comment>